<dbReference type="RefSeq" id="XP_067926315.1">
    <property type="nucleotide sequence ID" value="XM_068061714.1"/>
</dbReference>
<dbReference type="EMBL" id="MIGC01000607">
    <property type="protein sequence ID" value="PHJ24643.1"/>
    <property type="molecule type" value="Genomic_DNA"/>
</dbReference>
<dbReference type="GeneID" id="94424925"/>
<organism evidence="1 2">
    <name type="scientific">Cystoisospora suis</name>
    <dbReference type="NCBI Taxonomy" id="483139"/>
    <lineage>
        <taxon>Eukaryota</taxon>
        <taxon>Sar</taxon>
        <taxon>Alveolata</taxon>
        <taxon>Apicomplexa</taxon>
        <taxon>Conoidasida</taxon>
        <taxon>Coccidia</taxon>
        <taxon>Eucoccidiorida</taxon>
        <taxon>Eimeriorina</taxon>
        <taxon>Sarcocystidae</taxon>
        <taxon>Cystoisospora</taxon>
    </lineage>
</organism>
<sequence length="149" mass="16895">MDIHHFLSQLPGHLRCQIMEDVEGRPVYDCLDTDGPPGLTRRRLVHSDLRSLLDDPTDLDHLVDPSRNCAPFLIGLSLPYALCSRHTYVVDASTDIILSRRLRKTLTYVCWHAKRRRNSTMQAALDGRLLGVASTKPWTTRIEATKSFG</sequence>
<evidence type="ECO:0000313" key="1">
    <source>
        <dbReference type="EMBL" id="PHJ24643.1"/>
    </source>
</evidence>
<name>A0A2C6LCH5_9APIC</name>
<gene>
    <name evidence="1" type="ORF">CSUI_001508</name>
</gene>
<dbReference type="VEuPathDB" id="ToxoDB:CSUI_001508"/>
<evidence type="ECO:0000313" key="2">
    <source>
        <dbReference type="Proteomes" id="UP000221165"/>
    </source>
</evidence>
<keyword evidence="2" id="KW-1185">Reference proteome</keyword>
<proteinExistence type="predicted"/>
<dbReference type="AlphaFoldDB" id="A0A2C6LCH5"/>
<reference evidence="1 2" key="1">
    <citation type="journal article" date="2017" name="Int. J. Parasitol.">
        <title>The genome of the protozoan parasite Cystoisospora suis and a reverse vaccinology approach to identify vaccine candidates.</title>
        <authorList>
            <person name="Palmieri N."/>
            <person name="Shrestha A."/>
            <person name="Ruttkowski B."/>
            <person name="Beck T."/>
            <person name="Vogl C."/>
            <person name="Tomley F."/>
            <person name="Blake D.P."/>
            <person name="Joachim A."/>
        </authorList>
    </citation>
    <scope>NUCLEOTIDE SEQUENCE [LARGE SCALE GENOMIC DNA]</scope>
    <source>
        <strain evidence="1 2">Wien I</strain>
    </source>
</reference>
<accession>A0A2C6LCH5</accession>
<protein>
    <submittedName>
        <fullName evidence="1">2og-fe oxygenase family protein</fullName>
    </submittedName>
</protein>
<dbReference type="Proteomes" id="UP000221165">
    <property type="component" value="Unassembled WGS sequence"/>
</dbReference>
<comment type="caution">
    <text evidence="1">The sequence shown here is derived from an EMBL/GenBank/DDBJ whole genome shotgun (WGS) entry which is preliminary data.</text>
</comment>